<accession>A0A8U8BMZ0</accession>
<dbReference type="InterPro" id="IPR036882">
    <property type="entry name" value="Alba-like_dom_sf"/>
</dbReference>
<comment type="subcellular location">
    <subcellularLocation>
        <location evidence="1">Nucleus</location>
        <location evidence="1">Nucleolus</location>
    </subcellularLocation>
</comment>
<proteinExistence type="inferred from homology"/>
<dbReference type="GO" id="GO:0001682">
    <property type="term" value="P:tRNA 5'-leader removal"/>
    <property type="evidence" value="ECO:0007669"/>
    <property type="project" value="InterPro"/>
</dbReference>
<reference evidence="6" key="1">
    <citation type="submission" date="2025-08" db="UniProtKB">
        <authorList>
            <consortium name="Ensembl"/>
        </authorList>
    </citation>
    <scope>IDENTIFICATION</scope>
</reference>
<keyword evidence="4" id="KW-0539">Nucleus</keyword>
<evidence type="ECO:0000313" key="7">
    <source>
        <dbReference type="Proteomes" id="UP000694382"/>
    </source>
</evidence>
<feature type="compositionally biased region" description="Pro residues" evidence="5">
    <location>
        <begin position="9"/>
        <end position="20"/>
    </location>
</feature>
<dbReference type="PANTHER" id="PTHR15314">
    <property type="entry name" value="RIBONUCLEASE P PROTEIN SUBUNIT P20"/>
    <property type="match status" value="1"/>
</dbReference>
<evidence type="ECO:0000256" key="5">
    <source>
        <dbReference type="SAM" id="MobiDB-lite"/>
    </source>
</evidence>
<dbReference type="PANTHER" id="PTHR15314:SF1">
    <property type="entry name" value="RIBONUCLEASE P PROTEIN SUBUNIT P20"/>
    <property type="match status" value="1"/>
</dbReference>
<evidence type="ECO:0000256" key="4">
    <source>
        <dbReference type="ARBA" id="ARBA00023242"/>
    </source>
</evidence>
<keyword evidence="7" id="KW-1185">Reference proteome</keyword>
<dbReference type="GO" id="GO:0003676">
    <property type="term" value="F:nucleic acid binding"/>
    <property type="evidence" value="ECO:0007669"/>
    <property type="project" value="InterPro"/>
</dbReference>
<dbReference type="Pfam" id="PF12328">
    <property type="entry name" value="Rpp20"/>
    <property type="match status" value="1"/>
</dbReference>
<feature type="compositionally biased region" description="Pro residues" evidence="5">
    <location>
        <begin position="28"/>
        <end position="39"/>
    </location>
</feature>
<dbReference type="GO" id="GO:0005655">
    <property type="term" value="C:nucleolar ribonuclease P complex"/>
    <property type="evidence" value="ECO:0007669"/>
    <property type="project" value="InterPro"/>
</dbReference>
<dbReference type="InterPro" id="IPR014612">
    <property type="entry name" value="Pop7/Rpp20"/>
</dbReference>
<feature type="region of interest" description="Disordered" evidence="5">
    <location>
        <begin position="1"/>
        <end position="53"/>
    </location>
</feature>
<dbReference type="GO" id="GO:0000172">
    <property type="term" value="C:ribonuclease MRP complex"/>
    <property type="evidence" value="ECO:0007669"/>
    <property type="project" value="InterPro"/>
</dbReference>
<evidence type="ECO:0000256" key="3">
    <source>
        <dbReference type="ARBA" id="ARBA00022694"/>
    </source>
</evidence>
<keyword evidence="3" id="KW-0819">tRNA processing</keyword>
<dbReference type="SUPFAM" id="SSF82704">
    <property type="entry name" value="AlbA-like"/>
    <property type="match status" value="1"/>
</dbReference>
<sequence length="322" mass="34060">MSSGRSAAPSPPPGPLPGPPPRRRRRAPPPPGPPPPTPGSPRSAAAAAAVPGSNDVFVTSRSDFRAQLRRCQRLLAPGGGPGGPGELRLHGLGLAVPRTINLALQLQAGAGGALRLHASTSSVPLRDHRRRERHRESAPGAPRQRRQRRRRRGRPPAQLGHPHPALQGGALRLRGSPKSPRNTNGTGHGHRDPAGAPKPPRGHQEPARTWGHRDAPEGCVHEATTACRDALGTWTMPPARGHQAATNGSGAPRVGPPWCHPEPSMSPQTIDVTLSSWCHPEPLVSPQTISVTPSPWCHPEPSMSPRAHGVTPNPRCHPEALL</sequence>
<organism evidence="6 7">
    <name type="scientific">Geospiza parvula</name>
    <name type="common">Small tree-finch</name>
    <name type="synonym">Camarhynchus parvulus</name>
    <dbReference type="NCBI Taxonomy" id="87175"/>
    <lineage>
        <taxon>Eukaryota</taxon>
        <taxon>Metazoa</taxon>
        <taxon>Chordata</taxon>
        <taxon>Craniata</taxon>
        <taxon>Vertebrata</taxon>
        <taxon>Euteleostomi</taxon>
        <taxon>Archelosauria</taxon>
        <taxon>Archosauria</taxon>
        <taxon>Dinosauria</taxon>
        <taxon>Saurischia</taxon>
        <taxon>Theropoda</taxon>
        <taxon>Coelurosauria</taxon>
        <taxon>Aves</taxon>
        <taxon>Neognathae</taxon>
        <taxon>Neoaves</taxon>
        <taxon>Telluraves</taxon>
        <taxon>Australaves</taxon>
        <taxon>Passeriformes</taxon>
        <taxon>Thraupidae</taxon>
        <taxon>Camarhynchus</taxon>
    </lineage>
</organism>
<protein>
    <submittedName>
        <fullName evidence="6">Uncharacterized protein</fullName>
    </submittedName>
</protein>
<reference evidence="6" key="2">
    <citation type="submission" date="2025-09" db="UniProtKB">
        <authorList>
            <consortium name="Ensembl"/>
        </authorList>
    </citation>
    <scope>IDENTIFICATION</scope>
</reference>
<feature type="region of interest" description="Disordered" evidence="5">
    <location>
        <begin position="295"/>
        <end position="322"/>
    </location>
</feature>
<evidence type="ECO:0000256" key="1">
    <source>
        <dbReference type="ARBA" id="ARBA00004604"/>
    </source>
</evidence>
<evidence type="ECO:0000256" key="2">
    <source>
        <dbReference type="ARBA" id="ARBA00008018"/>
    </source>
</evidence>
<comment type="similarity">
    <text evidence="2">Belongs to the histone-like Alba family.</text>
</comment>
<dbReference type="Ensembl" id="ENSCPVT00000027925.1">
    <property type="protein sequence ID" value="ENSCPVP00000027108.1"/>
    <property type="gene ID" value="ENSCPVG00000017919.1"/>
</dbReference>
<feature type="compositionally biased region" description="Low complexity" evidence="5">
    <location>
        <begin position="40"/>
        <end position="53"/>
    </location>
</feature>
<dbReference type="Gene3D" id="3.30.110.20">
    <property type="entry name" value="Alba-like domain"/>
    <property type="match status" value="1"/>
</dbReference>
<feature type="compositionally biased region" description="Basic residues" evidence="5">
    <location>
        <begin position="143"/>
        <end position="154"/>
    </location>
</feature>
<dbReference type="Proteomes" id="UP000694382">
    <property type="component" value="Unassembled WGS sequence"/>
</dbReference>
<evidence type="ECO:0000313" key="6">
    <source>
        <dbReference type="Ensembl" id="ENSCPVP00000027108.1"/>
    </source>
</evidence>
<feature type="region of interest" description="Disordered" evidence="5">
    <location>
        <begin position="117"/>
        <end position="213"/>
    </location>
</feature>
<name>A0A8U8BMZ0_GEOPR</name>
<dbReference type="AlphaFoldDB" id="A0A8U8BMZ0"/>
<feature type="compositionally biased region" description="Basic and acidic residues" evidence="5">
    <location>
        <begin position="202"/>
        <end position="213"/>
    </location>
</feature>